<evidence type="ECO:0000259" key="8">
    <source>
        <dbReference type="PROSITE" id="PS50217"/>
    </source>
</evidence>
<dbReference type="EMBL" id="CENE01000001">
    <property type="protein sequence ID" value="CEQ38743.1"/>
    <property type="molecule type" value="Genomic_DNA"/>
</dbReference>
<evidence type="ECO:0000256" key="7">
    <source>
        <dbReference type="SAM" id="MobiDB-lite"/>
    </source>
</evidence>
<name>A0A0D6EG49_SPOSA</name>
<feature type="region of interest" description="Disordered" evidence="7">
    <location>
        <begin position="1"/>
        <end position="82"/>
    </location>
</feature>
<evidence type="ECO:0000256" key="1">
    <source>
        <dbReference type="ARBA" id="ARBA00004123"/>
    </source>
</evidence>
<dbReference type="Gene3D" id="1.20.5.170">
    <property type="match status" value="1"/>
</dbReference>
<evidence type="ECO:0000256" key="5">
    <source>
        <dbReference type="ARBA" id="ARBA00023163"/>
    </source>
</evidence>
<keyword evidence="3" id="KW-0805">Transcription regulation</keyword>
<dbReference type="Pfam" id="PF00170">
    <property type="entry name" value="bZIP_1"/>
    <property type="match status" value="1"/>
</dbReference>
<dbReference type="GO" id="GO:0005634">
    <property type="term" value="C:nucleus"/>
    <property type="evidence" value="ECO:0007669"/>
    <property type="project" value="UniProtKB-SubCell"/>
</dbReference>
<protein>
    <submittedName>
        <fullName evidence="9">SPOSA6832_00209-mRNA-1:cds</fullName>
    </submittedName>
</protein>
<dbReference type="OrthoDB" id="295274at2759"/>
<proteinExistence type="inferred from homology"/>
<keyword evidence="5" id="KW-0804">Transcription</keyword>
<dbReference type="GO" id="GO:0003677">
    <property type="term" value="F:DNA binding"/>
    <property type="evidence" value="ECO:0007669"/>
    <property type="project" value="UniProtKB-KW"/>
</dbReference>
<feature type="domain" description="BZIP" evidence="8">
    <location>
        <begin position="57"/>
        <end position="95"/>
    </location>
</feature>
<evidence type="ECO:0000313" key="9">
    <source>
        <dbReference type="EMBL" id="CEQ38743.1"/>
    </source>
</evidence>
<evidence type="ECO:0000313" key="10">
    <source>
        <dbReference type="Proteomes" id="UP000243876"/>
    </source>
</evidence>
<reference evidence="10" key="1">
    <citation type="submission" date="2015-02" db="EMBL/GenBank/DDBJ databases">
        <authorList>
            <person name="Gon?alves P."/>
        </authorList>
    </citation>
    <scope>NUCLEOTIDE SEQUENCE [LARGE SCALE GENOMIC DNA]</scope>
</reference>
<keyword evidence="6" id="KW-0539">Nucleus</keyword>
<dbReference type="PANTHER" id="PTHR47416">
    <property type="entry name" value="BASIC-LEUCINE ZIPPER TRANSCRIPTION FACTOR F-RELATED"/>
    <property type="match status" value="1"/>
</dbReference>
<dbReference type="SMART" id="SM00338">
    <property type="entry name" value="BRLZ"/>
    <property type="match status" value="1"/>
</dbReference>
<keyword evidence="10" id="KW-1185">Reference proteome</keyword>
<dbReference type="InterPro" id="IPR046347">
    <property type="entry name" value="bZIP_sf"/>
</dbReference>
<evidence type="ECO:0000256" key="3">
    <source>
        <dbReference type="ARBA" id="ARBA00023015"/>
    </source>
</evidence>
<dbReference type="PANTHER" id="PTHR47416:SF8">
    <property type="entry name" value="BASIC-LEUCINE ZIPPER TRANSCRIPTION FACTOR E-RELATED"/>
    <property type="match status" value="1"/>
</dbReference>
<evidence type="ECO:0000256" key="2">
    <source>
        <dbReference type="ARBA" id="ARBA00007163"/>
    </source>
</evidence>
<organism evidence="9 10">
    <name type="scientific">Sporidiobolus salmonicolor</name>
    <name type="common">Yeast-like fungus</name>
    <name type="synonym">Sporobolomyces salmonicolor</name>
    <dbReference type="NCBI Taxonomy" id="5005"/>
    <lineage>
        <taxon>Eukaryota</taxon>
        <taxon>Fungi</taxon>
        <taxon>Dikarya</taxon>
        <taxon>Basidiomycota</taxon>
        <taxon>Pucciniomycotina</taxon>
        <taxon>Microbotryomycetes</taxon>
        <taxon>Sporidiobolales</taxon>
        <taxon>Sporidiobolaceae</taxon>
        <taxon>Sporobolomyces</taxon>
    </lineage>
</organism>
<dbReference type="InterPro" id="IPR004827">
    <property type="entry name" value="bZIP"/>
</dbReference>
<dbReference type="Proteomes" id="UP000243876">
    <property type="component" value="Unassembled WGS sequence"/>
</dbReference>
<sequence>MDTLIDLPPLPSTATSPPSGRKRRVSHVSSPVDPDDSGETPPPAKKRAPRSSAAEKAAKKLARMERNRIAAQASRDRKRQQNEFLEARVAELEAQLQAAHRHVSPSLSTSFDAPLSLFSPSTSPGDPQQVAQLQEENETLKTQLALEKLQSQSLQIRLSALETNTRGRIIPAAEVVQPLLDPLSLPPSVDAFPAVPPSDDPFASLLFPFANLDAADTAPDPLGHQDQPLVGDDVLGQAWSDWASGLQLNGLEAEPAREQEFDLFEFLRQDAGPASAAEAVC</sequence>
<dbReference type="AlphaFoldDB" id="A0A0D6EG49"/>
<evidence type="ECO:0000256" key="6">
    <source>
        <dbReference type="ARBA" id="ARBA00023242"/>
    </source>
</evidence>
<dbReference type="GO" id="GO:0003700">
    <property type="term" value="F:DNA-binding transcription factor activity"/>
    <property type="evidence" value="ECO:0007669"/>
    <property type="project" value="InterPro"/>
</dbReference>
<dbReference type="CDD" id="cd14812">
    <property type="entry name" value="bZIP_u3"/>
    <property type="match status" value="1"/>
</dbReference>
<dbReference type="SUPFAM" id="SSF57959">
    <property type="entry name" value="Leucine zipper domain"/>
    <property type="match status" value="1"/>
</dbReference>
<evidence type="ECO:0000256" key="4">
    <source>
        <dbReference type="ARBA" id="ARBA00023125"/>
    </source>
</evidence>
<comment type="similarity">
    <text evidence="2">Belongs to the bZIP family.</text>
</comment>
<accession>A0A0D6EG49</accession>
<keyword evidence="4" id="KW-0238">DNA-binding</keyword>
<comment type="subcellular location">
    <subcellularLocation>
        <location evidence="1">Nucleus</location>
    </subcellularLocation>
</comment>
<gene>
    <name evidence="9" type="primary">SPOSA6832_00209</name>
</gene>
<dbReference type="PROSITE" id="PS50217">
    <property type="entry name" value="BZIP"/>
    <property type="match status" value="1"/>
</dbReference>
<dbReference type="PROSITE" id="PS00036">
    <property type="entry name" value="BZIP_BASIC"/>
    <property type="match status" value="1"/>
</dbReference>
<feature type="compositionally biased region" description="Basic and acidic residues" evidence="7">
    <location>
        <begin position="56"/>
        <end position="68"/>
    </location>
</feature>